<dbReference type="Gene3D" id="1.20.120.80">
    <property type="entry name" value="Cytochrome c oxidase, subunit III, four-helix bundle"/>
    <property type="match status" value="1"/>
</dbReference>
<dbReference type="InterPro" id="IPR000298">
    <property type="entry name" value="Cyt_c_oxidase-like_su3"/>
</dbReference>
<evidence type="ECO:0000256" key="6">
    <source>
        <dbReference type="RuleBase" id="RU003376"/>
    </source>
</evidence>
<feature type="transmembrane region" description="Helical" evidence="7">
    <location>
        <begin position="138"/>
        <end position="165"/>
    </location>
</feature>
<evidence type="ECO:0000256" key="1">
    <source>
        <dbReference type="ARBA" id="ARBA00004141"/>
    </source>
</evidence>
<dbReference type="GO" id="GO:0005886">
    <property type="term" value="C:plasma membrane"/>
    <property type="evidence" value="ECO:0007669"/>
    <property type="project" value="UniProtKB-SubCell"/>
</dbReference>
<evidence type="ECO:0000313" key="10">
    <source>
        <dbReference type="EMBL" id="TWI49716.1"/>
    </source>
</evidence>
<comment type="similarity">
    <text evidence="2 6">Belongs to the cytochrome c oxidase subunit 3 family.</text>
</comment>
<keyword evidence="5 7" id="KW-0472">Membrane</keyword>
<feature type="domain" description="Heme-copper oxidase subunit III family profile" evidence="8">
    <location>
        <begin position="32"/>
        <end position="234"/>
    </location>
</feature>
<sequence length="249" mass="26639">MMRFIICPLPRCGFQPDGYWPGDGAAPYGTRQVGLWTFMGVVCVLFALFGVAYVMRIGYDDWRVLPAAPWQLWLSTALLGTGDAVWQLAALAAMRRRRVLAHRLAVLGVALALAFIASQLGAWRALATQHAGLGSGPAAAFFYMLTGLHGVHVLGGVIAAGRVVLRFGGGDRAGVRAGERAGEGAGKRVVNRAGGGGRVDIVRISESLALCARYWHLLLALWLALFGLLFWVTPDVVQTICSTVGIPVR</sequence>
<protein>
    <submittedName>
        <fullName evidence="9">Bb3-type cytochrome oxidase subunit III</fullName>
    </submittedName>
    <submittedName>
        <fullName evidence="10">Cytochrome c oxidase subunit 3</fullName>
    </submittedName>
</protein>
<dbReference type="PROSITE" id="PS50253">
    <property type="entry name" value="COX3"/>
    <property type="match status" value="1"/>
</dbReference>
<gene>
    <name evidence="9" type="ORF">GO485_06335</name>
    <name evidence="10" type="ORF">IP92_00934</name>
</gene>
<evidence type="ECO:0000313" key="11">
    <source>
        <dbReference type="Proteomes" id="UP000315112"/>
    </source>
</evidence>
<feature type="transmembrane region" description="Helical" evidence="7">
    <location>
        <begin position="214"/>
        <end position="232"/>
    </location>
</feature>
<evidence type="ECO:0000259" key="8">
    <source>
        <dbReference type="PROSITE" id="PS50253"/>
    </source>
</evidence>
<reference evidence="10" key="2">
    <citation type="submission" date="2019-07" db="EMBL/GenBank/DDBJ databases">
        <authorList>
            <person name="Whitman W."/>
            <person name="Huntemann M."/>
            <person name="Clum A."/>
            <person name="Pillay M."/>
            <person name="Palaniappan K."/>
            <person name="Varghese N."/>
            <person name="Mikhailova N."/>
            <person name="Stamatis D."/>
            <person name="Reddy T."/>
            <person name="Daum C."/>
            <person name="Shapiro N."/>
            <person name="Ivanova N."/>
            <person name="Kyrpides N."/>
            <person name="Woyke T."/>
        </authorList>
    </citation>
    <scope>NUCLEOTIDE SEQUENCE</scope>
    <source>
        <strain evidence="10">CGMCC 1.10685</strain>
    </source>
</reference>
<evidence type="ECO:0000256" key="7">
    <source>
        <dbReference type="SAM" id="Phobius"/>
    </source>
</evidence>
<name>A0A562Q057_9BURK</name>
<dbReference type="SUPFAM" id="SSF81452">
    <property type="entry name" value="Cytochrome c oxidase subunit III-like"/>
    <property type="match status" value="1"/>
</dbReference>
<dbReference type="RefSeq" id="WP_145873387.1">
    <property type="nucleotide sequence ID" value="NZ_CP046904.1"/>
</dbReference>
<dbReference type="InterPro" id="IPR024791">
    <property type="entry name" value="Cyt_c/ubiquinol_Oxase_su3"/>
</dbReference>
<feature type="transmembrane region" description="Helical" evidence="7">
    <location>
        <begin position="70"/>
        <end position="92"/>
    </location>
</feature>
<evidence type="ECO:0000256" key="3">
    <source>
        <dbReference type="ARBA" id="ARBA00022692"/>
    </source>
</evidence>
<dbReference type="GO" id="GO:0019646">
    <property type="term" value="P:aerobic electron transport chain"/>
    <property type="evidence" value="ECO:0007669"/>
    <property type="project" value="InterPro"/>
</dbReference>
<accession>A0A562Q057</accession>
<keyword evidence="12" id="KW-1185">Reference proteome</keyword>
<evidence type="ECO:0000313" key="9">
    <source>
        <dbReference type="EMBL" id="QGZ38708.1"/>
    </source>
</evidence>
<dbReference type="EMBL" id="CP046904">
    <property type="protein sequence ID" value="QGZ38708.1"/>
    <property type="molecule type" value="Genomic_DNA"/>
</dbReference>
<dbReference type="AlphaFoldDB" id="A0A562Q057"/>
<proteinExistence type="inferred from homology"/>
<organism evidence="10 11">
    <name type="scientific">Pseudoduganella flava</name>
    <dbReference type="NCBI Taxonomy" id="871742"/>
    <lineage>
        <taxon>Bacteria</taxon>
        <taxon>Pseudomonadati</taxon>
        <taxon>Pseudomonadota</taxon>
        <taxon>Betaproteobacteria</taxon>
        <taxon>Burkholderiales</taxon>
        <taxon>Oxalobacteraceae</taxon>
        <taxon>Telluria group</taxon>
        <taxon>Pseudoduganella</taxon>
    </lineage>
</organism>
<evidence type="ECO:0000256" key="4">
    <source>
        <dbReference type="ARBA" id="ARBA00022989"/>
    </source>
</evidence>
<feature type="transmembrane region" description="Helical" evidence="7">
    <location>
        <begin position="33"/>
        <end position="55"/>
    </location>
</feature>
<reference evidence="10 11" key="1">
    <citation type="journal article" date="2015" name="Stand. Genomic Sci.">
        <title>Genomic Encyclopedia of Bacterial and Archaeal Type Strains, Phase III: the genomes of soil and plant-associated and newly described type strains.</title>
        <authorList>
            <person name="Whitman W.B."/>
            <person name="Woyke T."/>
            <person name="Klenk H.P."/>
            <person name="Zhou Y."/>
            <person name="Lilburn T.G."/>
            <person name="Beck B.J."/>
            <person name="De Vos P."/>
            <person name="Vandamme P."/>
            <person name="Eisen J.A."/>
            <person name="Garrity G."/>
            <person name="Hugenholtz P."/>
            <person name="Kyrpides N.C."/>
        </authorList>
    </citation>
    <scope>NUCLEOTIDE SEQUENCE [LARGE SCALE GENOMIC DNA]</scope>
    <source>
        <strain evidence="10 11">CGMCC 1.10685</strain>
    </source>
</reference>
<dbReference type="GO" id="GO:0004129">
    <property type="term" value="F:cytochrome-c oxidase activity"/>
    <property type="evidence" value="ECO:0007669"/>
    <property type="project" value="InterPro"/>
</dbReference>
<dbReference type="Proteomes" id="UP000315112">
    <property type="component" value="Unassembled WGS sequence"/>
</dbReference>
<dbReference type="PANTHER" id="PTHR11403:SF10">
    <property type="entry name" value="CYTOCHROME C OXIDASE"/>
    <property type="match status" value="1"/>
</dbReference>
<dbReference type="InterPro" id="IPR035973">
    <property type="entry name" value="Cyt_c_oxidase_su3-like_sf"/>
</dbReference>
<evidence type="ECO:0000313" key="12">
    <source>
        <dbReference type="Proteomes" id="UP000437862"/>
    </source>
</evidence>
<dbReference type="PANTHER" id="PTHR11403">
    <property type="entry name" value="CYTOCHROME C OXIDASE SUBUNIT III"/>
    <property type="match status" value="1"/>
</dbReference>
<comment type="subcellular location">
    <subcellularLocation>
        <location evidence="6">Cell membrane</location>
        <topology evidence="6">Multi-pass membrane protein</topology>
    </subcellularLocation>
    <subcellularLocation>
        <location evidence="1">Membrane</location>
        <topology evidence="1">Multi-pass membrane protein</topology>
    </subcellularLocation>
</comment>
<keyword evidence="4 7" id="KW-1133">Transmembrane helix</keyword>
<dbReference type="OrthoDB" id="9808200at2"/>
<dbReference type="Proteomes" id="UP000437862">
    <property type="component" value="Chromosome"/>
</dbReference>
<reference evidence="9 12" key="3">
    <citation type="submission" date="2019-12" db="EMBL/GenBank/DDBJ databases">
        <title>Draft Genome Sequences of Six Type Strains of the Genus Massilia.</title>
        <authorList>
            <person name="Miess H."/>
            <person name="Frediansyah A."/>
            <person name="Goeker M."/>
            <person name="Gross H."/>
        </authorList>
    </citation>
    <scope>NUCLEOTIDE SEQUENCE [LARGE SCALE GENOMIC DNA]</scope>
    <source>
        <strain evidence="9 12">DSM 26639</strain>
    </source>
</reference>
<keyword evidence="3 6" id="KW-0812">Transmembrane</keyword>
<dbReference type="EMBL" id="VLKW01000002">
    <property type="protein sequence ID" value="TWI49716.1"/>
    <property type="molecule type" value="Genomic_DNA"/>
</dbReference>
<feature type="transmembrane region" description="Helical" evidence="7">
    <location>
        <begin position="104"/>
        <end position="126"/>
    </location>
</feature>
<evidence type="ECO:0000256" key="2">
    <source>
        <dbReference type="ARBA" id="ARBA00010581"/>
    </source>
</evidence>
<evidence type="ECO:0000256" key="5">
    <source>
        <dbReference type="ARBA" id="ARBA00023136"/>
    </source>
</evidence>
<dbReference type="InterPro" id="IPR013833">
    <property type="entry name" value="Cyt_c_oxidase_su3_a-hlx"/>
</dbReference>